<evidence type="ECO:0000256" key="2">
    <source>
        <dbReference type="RuleBase" id="RU363034"/>
    </source>
</evidence>
<dbReference type="GO" id="GO:0006508">
    <property type="term" value="P:proteolysis"/>
    <property type="evidence" value="ECO:0007669"/>
    <property type="project" value="UniProtKB-KW"/>
</dbReference>
<dbReference type="SMART" id="SM00020">
    <property type="entry name" value="Tryp_SPc"/>
    <property type="match status" value="1"/>
</dbReference>
<feature type="compositionally biased region" description="Basic and acidic residues" evidence="3">
    <location>
        <begin position="137"/>
        <end position="153"/>
    </location>
</feature>
<dbReference type="Gene3D" id="2.40.10.10">
    <property type="entry name" value="Trypsin-like serine proteases"/>
    <property type="match status" value="1"/>
</dbReference>
<keyword evidence="2" id="KW-0720">Serine protease</keyword>
<feature type="domain" description="Peptidase S1" evidence="4">
    <location>
        <begin position="59"/>
        <end position="367"/>
    </location>
</feature>
<keyword evidence="2 5" id="KW-0645">Protease</keyword>
<reference evidence="5" key="1">
    <citation type="submission" date="2019-12" db="EMBL/GenBank/DDBJ databases">
        <title>An insight into the sialome of adult female Ixodes ricinus ticks feeding for 6 days.</title>
        <authorList>
            <person name="Perner J."/>
            <person name="Ribeiro J.M.C."/>
        </authorList>
    </citation>
    <scope>NUCLEOTIDE SEQUENCE</scope>
    <source>
        <strain evidence="5">Semi-engorged</strain>
        <tissue evidence="5">Salivary glands</tissue>
    </source>
</reference>
<sequence>MKNRKLRFIIFVYATAAAAGTLAIGVNQGSAIQEGTLDNTDSQYECGRRQNVTSISERIINGTEASIEDWPWIVGIYDSCNNLICGGSLINTEYVLTAAHCFRNQDADTFYVRLGTNLRFNSTHCNNTLEGSNVQTETDKEEQNNTDLDREDIPSNEALKTQVVCVEIESICTPIQETCGFFMKDIAVVKLKRSVNYTDYIQPICLPENCADIPANITAHVVGWGNMNYDSSLEYEEYEYENETEDEMCEDENGETVDENSSDLSSIISQLPEIDKCILLSHGLSGYLKQREVDVLDQVQCTDQMNRTVPGHIVCVKGGPCHGDSGGPLMYEENGRWFLAGVVSEGPDNCTYPPRPITFVKVSYFVNSLIFPAMKSRSVNSREAMCATEECRKACVTEFYQFHNISIGDSS</sequence>
<evidence type="ECO:0000256" key="3">
    <source>
        <dbReference type="SAM" id="MobiDB-lite"/>
    </source>
</evidence>
<dbReference type="SUPFAM" id="SSF50494">
    <property type="entry name" value="Trypsin-like serine proteases"/>
    <property type="match status" value="1"/>
</dbReference>
<name>A0A6B0VC74_IXORI</name>
<evidence type="ECO:0000313" key="5">
    <source>
        <dbReference type="EMBL" id="MXU99205.1"/>
    </source>
</evidence>
<dbReference type="InterPro" id="IPR018114">
    <property type="entry name" value="TRYPSIN_HIS"/>
</dbReference>
<dbReference type="PROSITE" id="PS00135">
    <property type="entry name" value="TRYPSIN_SER"/>
    <property type="match status" value="1"/>
</dbReference>
<accession>A0A6B0VC74</accession>
<dbReference type="InterPro" id="IPR001254">
    <property type="entry name" value="Trypsin_dom"/>
</dbReference>
<dbReference type="PRINTS" id="PR00722">
    <property type="entry name" value="CHYMOTRYPSIN"/>
</dbReference>
<dbReference type="InterPro" id="IPR033116">
    <property type="entry name" value="TRYPSIN_SER"/>
</dbReference>
<evidence type="ECO:0000256" key="1">
    <source>
        <dbReference type="ARBA" id="ARBA00023157"/>
    </source>
</evidence>
<dbReference type="InterPro" id="IPR009003">
    <property type="entry name" value="Peptidase_S1_PA"/>
</dbReference>
<protein>
    <submittedName>
        <fullName evidence="5">Putative serine protease</fullName>
    </submittedName>
</protein>
<dbReference type="Pfam" id="PF00089">
    <property type="entry name" value="Trypsin"/>
    <property type="match status" value="2"/>
</dbReference>
<dbReference type="PROSITE" id="PS00134">
    <property type="entry name" value="TRYPSIN_HIS"/>
    <property type="match status" value="1"/>
</dbReference>
<dbReference type="InterPro" id="IPR001314">
    <property type="entry name" value="Peptidase_S1A"/>
</dbReference>
<proteinExistence type="predicted"/>
<dbReference type="PROSITE" id="PS50240">
    <property type="entry name" value="TRYPSIN_DOM"/>
    <property type="match status" value="1"/>
</dbReference>
<dbReference type="PANTHER" id="PTHR24250">
    <property type="entry name" value="CHYMOTRYPSIN-RELATED"/>
    <property type="match status" value="1"/>
</dbReference>
<keyword evidence="2" id="KW-0378">Hydrolase</keyword>
<feature type="region of interest" description="Disordered" evidence="3">
    <location>
        <begin position="130"/>
        <end position="153"/>
    </location>
</feature>
<dbReference type="GO" id="GO:0004252">
    <property type="term" value="F:serine-type endopeptidase activity"/>
    <property type="evidence" value="ECO:0007669"/>
    <property type="project" value="InterPro"/>
</dbReference>
<dbReference type="CDD" id="cd00190">
    <property type="entry name" value="Tryp_SPc"/>
    <property type="match status" value="1"/>
</dbReference>
<dbReference type="EMBL" id="GIFC01017122">
    <property type="protein sequence ID" value="MXU99205.1"/>
    <property type="molecule type" value="Transcribed_RNA"/>
</dbReference>
<dbReference type="InterPro" id="IPR043504">
    <property type="entry name" value="Peptidase_S1_PA_chymotrypsin"/>
</dbReference>
<dbReference type="PANTHER" id="PTHR24250:SF27">
    <property type="entry name" value="ELASTASE 2 LIKE"/>
    <property type="match status" value="1"/>
</dbReference>
<keyword evidence="1" id="KW-1015">Disulfide bond</keyword>
<dbReference type="AlphaFoldDB" id="A0A6B0VC74"/>
<organism evidence="5">
    <name type="scientific">Ixodes ricinus</name>
    <name type="common">Common tick</name>
    <name type="synonym">Acarus ricinus</name>
    <dbReference type="NCBI Taxonomy" id="34613"/>
    <lineage>
        <taxon>Eukaryota</taxon>
        <taxon>Metazoa</taxon>
        <taxon>Ecdysozoa</taxon>
        <taxon>Arthropoda</taxon>
        <taxon>Chelicerata</taxon>
        <taxon>Arachnida</taxon>
        <taxon>Acari</taxon>
        <taxon>Parasitiformes</taxon>
        <taxon>Ixodida</taxon>
        <taxon>Ixodoidea</taxon>
        <taxon>Ixodidae</taxon>
        <taxon>Ixodinae</taxon>
        <taxon>Ixodes</taxon>
    </lineage>
</organism>
<evidence type="ECO:0000259" key="4">
    <source>
        <dbReference type="PROSITE" id="PS50240"/>
    </source>
</evidence>